<dbReference type="SMART" id="SM00148">
    <property type="entry name" value="PLCXc"/>
    <property type="match status" value="1"/>
</dbReference>
<dbReference type="PROSITE" id="PS50008">
    <property type="entry name" value="PIPLC_Y_DOMAIN"/>
    <property type="match status" value="1"/>
</dbReference>
<protein>
    <recommendedName>
        <fullName evidence="2">Phosphoinositide phospholipase C</fullName>
        <ecNumber evidence="2">3.1.4.11</ecNumber>
    </recommendedName>
</protein>
<sequence length="620" mass="69770">MVAAWDPPQFDAPILASLQTVFDRHAGPDRRWNQEQVDAFFHHIQADDGPQRHQSDSEGGGLDFNGFVYYMASPAAEALRPAPAAQQDLSWPLNSYFVSSSHNTYLEGNQLTSDATTDAYKRVLLGRCRCIEIDVWDGGERFTDAVNQTDNVEEGLRSAEEEASREMAGEKVGFRLRTLMKVSGWVTDNLLDDKGKRDMAAIHQNWASMAVAEPRVLHGNTLTKEITFRAVCETVKEYAFQASDLPVVVSLEVHCSPEQQEMMVAIMEEVWGEHTLPPVDLEDMDKFAPSPAELRRKILVKVKYVPPKQTHGGDVEDVTEDVEEGIEGHGSEEGAPAKQAKPPKIIEMLSRLGIFTRGVSFKAMEQAEAEMPHHIFSLSEAMVDNTHQQDTERFFQHNKNFLMRSYPAGTRVDSSNLDPAGHWRKGIQFAALNWQTWDKGRMMNDAMFDGSLGYVLKPDGYRGLKPGMEPEPEPEPWVPHRRLQHFSVHILAVQNLPLPADVHASDQLHPYLTMELSVEPHPLDATKREPYKAQTKTEQGVHPDFAQEALTFTDIDSVTPELSFVVFQIWNNQPGIDPVIAGACLRLDRMKSGYRFIRLRNGQGTDTDSLMLVKIENRMA</sequence>
<keyword evidence="6" id="KW-1185">Reference proteome</keyword>
<feature type="domain" description="C2" evidence="3">
    <location>
        <begin position="466"/>
        <end position="601"/>
    </location>
</feature>
<dbReference type="CDD" id="cd00275">
    <property type="entry name" value="C2_PLC_like"/>
    <property type="match status" value="1"/>
</dbReference>
<dbReference type="PROSITE" id="PS50004">
    <property type="entry name" value="C2"/>
    <property type="match status" value="1"/>
</dbReference>
<dbReference type="PROSITE" id="PS50007">
    <property type="entry name" value="PIPLC_X_DOMAIN"/>
    <property type="match status" value="1"/>
</dbReference>
<organism evidence="5 6">
    <name type="scientific">Apiospora saccharicola</name>
    <dbReference type="NCBI Taxonomy" id="335842"/>
    <lineage>
        <taxon>Eukaryota</taxon>
        <taxon>Fungi</taxon>
        <taxon>Dikarya</taxon>
        <taxon>Ascomycota</taxon>
        <taxon>Pezizomycotina</taxon>
        <taxon>Sordariomycetes</taxon>
        <taxon>Xylariomycetidae</taxon>
        <taxon>Amphisphaeriales</taxon>
        <taxon>Apiosporaceae</taxon>
        <taxon>Apiospora</taxon>
    </lineage>
</organism>
<dbReference type="Pfam" id="PF00387">
    <property type="entry name" value="PI-PLC-Y"/>
    <property type="match status" value="1"/>
</dbReference>
<dbReference type="EC" id="3.1.4.11" evidence="2"/>
<proteinExistence type="predicted"/>
<dbReference type="PRINTS" id="PR00390">
    <property type="entry name" value="PHPHLIPASEC"/>
</dbReference>
<keyword evidence="2" id="KW-0378">Hydrolase</keyword>
<dbReference type="InterPro" id="IPR001711">
    <property type="entry name" value="PLipase_C_Pinositol-sp_Y"/>
</dbReference>
<accession>A0ABR1U2I5</accession>
<evidence type="ECO:0000259" key="4">
    <source>
        <dbReference type="PROSITE" id="PS50008"/>
    </source>
</evidence>
<dbReference type="EMBL" id="JAQQWM010000008">
    <property type="protein sequence ID" value="KAK8053111.1"/>
    <property type="molecule type" value="Genomic_DNA"/>
</dbReference>
<evidence type="ECO:0000259" key="3">
    <source>
        <dbReference type="PROSITE" id="PS50004"/>
    </source>
</evidence>
<dbReference type="InterPro" id="IPR000008">
    <property type="entry name" value="C2_dom"/>
</dbReference>
<keyword evidence="1" id="KW-0807">Transducer</keyword>
<keyword evidence="2" id="KW-0443">Lipid metabolism</keyword>
<dbReference type="Proteomes" id="UP001446871">
    <property type="component" value="Unassembled WGS sequence"/>
</dbReference>
<evidence type="ECO:0000313" key="6">
    <source>
        <dbReference type="Proteomes" id="UP001446871"/>
    </source>
</evidence>
<dbReference type="InterPro" id="IPR056584">
    <property type="entry name" value="EF-hand_15"/>
</dbReference>
<evidence type="ECO:0000313" key="5">
    <source>
        <dbReference type="EMBL" id="KAK8053111.1"/>
    </source>
</evidence>
<evidence type="ECO:0000256" key="2">
    <source>
        <dbReference type="RuleBase" id="RU361133"/>
    </source>
</evidence>
<evidence type="ECO:0000256" key="1">
    <source>
        <dbReference type="ARBA" id="ARBA00023224"/>
    </source>
</evidence>
<dbReference type="InterPro" id="IPR035892">
    <property type="entry name" value="C2_domain_sf"/>
</dbReference>
<dbReference type="InterPro" id="IPR017946">
    <property type="entry name" value="PLC-like_Pdiesterase_TIM-brl"/>
</dbReference>
<dbReference type="SMART" id="SM00149">
    <property type="entry name" value="PLCYc"/>
    <property type="match status" value="1"/>
</dbReference>
<dbReference type="SUPFAM" id="SSF49562">
    <property type="entry name" value="C2 domain (Calcium/lipid-binding domain, CaLB)"/>
    <property type="match status" value="1"/>
</dbReference>
<dbReference type="SUPFAM" id="SSF51695">
    <property type="entry name" value="PLC-like phosphodiesterases"/>
    <property type="match status" value="1"/>
</dbReference>
<dbReference type="PANTHER" id="PTHR10336">
    <property type="entry name" value="PHOSPHOINOSITIDE-SPECIFIC PHOSPHOLIPASE C FAMILY PROTEIN"/>
    <property type="match status" value="1"/>
</dbReference>
<gene>
    <name evidence="5" type="ORF">PG996_012412</name>
</gene>
<name>A0ABR1U2I5_9PEZI</name>
<comment type="caution">
    <text evidence="5">The sequence shown here is derived from an EMBL/GenBank/DDBJ whole genome shotgun (WGS) entry which is preliminary data.</text>
</comment>
<dbReference type="Pfam" id="PF00388">
    <property type="entry name" value="PI-PLC-X"/>
    <property type="match status" value="1"/>
</dbReference>
<dbReference type="PANTHER" id="PTHR10336:SF82">
    <property type="entry name" value="PHOSPHOINOSITIDE PHOSPHOLIPASE C"/>
    <property type="match status" value="1"/>
</dbReference>
<feature type="domain" description="PI-PLC Y-box" evidence="4">
    <location>
        <begin position="349"/>
        <end position="462"/>
    </location>
</feature>
<dbReference type="Gene3D" id="3.20.20.190">
    <property type="entry name" value="Phosphatidylinositol (PI) phosphodiesterase"/>
    <property type="match status" value="1"/>
</dbReference>
<dbReference type="InterPro" id="IPR000909">
    <property type="entry name" value="PLipase_C_PInositol-sp_X_dom"/>
</dbReference>
<dbReference type="SMART" id="SM00239">
    <property type="entry name" value="C2"/>
    <property type="match status" value="1"/>
</dbReference>
<dbReference type="Pfam" id="PF23617">
    <property type="entry name" value="EF-hand_15"/>
    <property type="match status" value="1"/>
</dbReference>
<keyword evidence="2" id="KW-0442">Lipid degradation</keyword>
<reference evidence="5 6" key="1">
    <citation type="submission" date="2023-01" db="EMBL/GenBank/DDBJ databases">
        <title>Analysis of 21 Apiospora genomes using comparative genomics revels a genus with tremendous synthesis potential of carbohydrate active enzymes and secondary metabolites.</title>
        <authorList>
            <person name="Sorensen T."/>
        </authorList>
    </citation>
    <scope>NUCLEOTIDE SEQUENCE [LARGE SCALE GENOMIC DNA]</scope>
    <source>
        <strain evidence="5 6">CBS 83171</strain>
    </source>
</reference>
<dbReference type="CDD" id="cd08598">
    <property type="entry name" value="PI-PLC1c_yeast"/>
    <property type="match status" value="1"/>
</dbReference>
<comment type="catalytic activity">
    <reaction evidence="2">
        <text>a 1,2-diacyl-sn-glycero-3-phospho-(1D-myo-inositol-4,5-bisphosphate) + H2O = 1D-myo-inositol 1,4,5-trisphosphate + a 1,2-diacyl-sn-glycerol + H(+)</text>
        <dbReference type="Rhea" id="RHEA:33179"/>
        <dbReference type="ChEBI" id="CHEBI:15377"/>
        <dbReference type="ChEBI" id="CHEBI:15378"/>
        <dbReference type="ChEBI" id="CHEBI:17815"/>
        <dbReference type="ChEBI" id="CHEBI:58456"/>
        <dbReference type="ChEBI" id="CHEBI:203600"/>
        <dbReference type="EC" id="3.1.4.11"/>
    </reaction>
</comment>
<dbReference type="InterPro" id="IPR001192">
    <property type="entry name" value="PI-PLC_fam"/>
</dbReference>
<dbReference type="Gene3D" id="2.60.40.150">
    <property type="entry name" value="C2 domain"/>
    <property type="match status" value="1"/>
</dbReference>